<gene>
    <name evidence="1" type="ORF">AVEN_44238_1</name>
</gene>
<accession>A0A4Y2MHM6</accession>
<sequence length="130" mass="14634">MIQFRSSFSSGRLLCFRLHQKMKQWNFKLSPLSILFKASNCNSMDTTTCFLFPQFTILNKFSTLKTSGTTENNDLNDFVVHPKSPFFPPLATVLVSSEQSPQSFGRGHLCPSIVMVKKCLSVTEPHSTPP</sequence>
<comment type="caution">
    <text evidence="1">The sequence shown here is derived from an EMBL/GenBank/DDBJ whole genome shotgun (WGS) entry which is preliminary data.</text>
</comment>
<dbReference type="AlphaFoldDB" id="A0A4Y2MHM6"/>
<protein>
    <submittedName>
        <fullName evidence="1">Uncharacterized protein</fullName>
    </submittedName>
</protein>
<organism evidence="1 2">
    <name type="scientific">Araneus ventricosus</name>
    <name type="common">Orbweaver spider</name>
    <name type="synonym">Epeira ventricosa</name>
    <dbReference type="NCBI Taxonomy" id="182803"/>
    <lineage>
        <taxon>Eukaryota</taxon>
        <taxon>Metazoa</taxon>
        <taxon>Ecdysozoa</taxon>
        <taxon>Arthropoda</taxon>
        <taxon>Chelicerata</taxon>
        <taxon>Arachnida</taxon>
        <taxon>Araneae</taxon>
        <taxon>Araneomorphae</taxon>
        <taxon>Entelegynae</taxon>
        <taxon>Araneoidea</taxon>
        <taxon>Araneidae</taxon>
        <taxon>Araneus</taxon>
    </lineage>
</organism>
<keyword evidence="2" id="KW-1185">Reference proteome</keyword>
<dbReference type="EMBL" id="BGPR01007318">
    <property type="protein sequence ID" value="GBN25964.1"/>
    <property type="molecule type" value="Genomic_DNA"/>
</dbReference>
<proteinExistence type="predicted"/>
<evidence type="ECO:0000313" key="1">
    <source>
        <dbReference type="EMBL" id="GBN25964.1"/>
    </source>
</evidence>
<reference evidence="1 2" key="1">
    <citation type="journal article" date="2019" name="Sci. Rep.">
        <title>Orb-weaving spider Araneus ventricosus genome elucidates the spidroin gene catalogue.</title>
        <authorList>
            <person name="Kono N."/>
            <person name="Nakamura H."/>
            <person name="Ohtoshi R."/>
            <person name="Moran D.A.P."/>
            <person name="Shinohara A."/>
            <person name="Yoshida Y."/>
            <person name="Fujiwara M."/>
            <person name="Mori M."/>
            <person name="Tomita M."/>
            <person name="Arakawa K."/>
        </authorList>
    </citation>
    <scope>NUCLEOTIDE SEQUENCE [LARGE SCALE GENOMIC DNA]</scope>
</reference>
<evidence type="ECO:0000313" key="2">
    <source>
        <dbReference type="Proteomes" id="UP000499080"/>
    </source>
</evidence>
<dbReference type="Proteomes" id="UP000499080">
    <property type="component" value="Unassembled WGS sequence"/>
</dbReference>
<name>A0A4Y2MHM6_ARAVE</name>